<dbReference type="KEGG" id="rmai:MACH21_05870"/>
<dbReference type="EMBL" id="AP027266">
    <property type="protein sequence ID" value="BDW84410.1"/>
    <property type="molecule type" value="Genomic_DNA"/>
</dbReference>
<keyword evidence="3" id="KW-1185">Reference proteome</keyword>
<accession>A0AA48H3Z2</accession>
<dbReference type="Proteomes" id="UP001337723">
    <property type="component" value="Chromosome"/>
</dbReference>
<protein>
    <recommendedName>
        <fullName evidence="1">Hedgehog/Intein (Hint) domain-containing protein</fullName>
    </recommendedName>
</protein>
<dbReference type="Pfam" id="PF13403">
    <property type="entry name" value="Hint_2"/>
    <property type="match status" value="1"/>
</dbReference>
<feature type="domain" description="Hedgehog/Intein (Hint)" evidence="1">
    <location>
        <begin position="12"/>
        <end position="147"/>
    </location>
</feature>
<dbReference type="Gene3D" id="2.170.16.10">
    <property type="entry name" value="Hedgehog/Intein (Hint) domain"/>
    <property type="match status" value="1"/>
</dbReference>
<dbReference type="AlphaFoldDB" id="A0AA48H3Z2"/>
<proteinExistence type="predicted"/>
<dbReference type="InterPro" id="IPR036844">
    <property type="entry name" value="Hint_dom_sf"/>
</dbReference>
<reference evidence="2 3" key="1">
    <citation type="submission" date="2023-01" db="EMBL/GenBank/DDBJ databases">
        <title>Complete genome sequence of Roseicyclus marinus strain Dej080120_10.</title>
        <authorList>
            <person name="Ueki S."/>
            <person name="Maruyama F."/>
        </authorList>
    </citation>
    <scope>NUCLEOTIDE SEQUENCE [LARGE SCALE GENOMIC DNA]</scope>
    <source>
        <strain evidence="2 3">Dej080120_10</strain>
    </source>
</reference>
<name>A0AA48H3Z2_9RHOB</name>
<evidence type="ECO:0000313" key="3">
    <source>
        <dbReference type="Proteomes" id="UP001337723"/>
    </source>
</evidence>
<dbReference type="RefSeq" id="WP_338274255.1">
    <property type="nucleotide sequence ID" value="NZ_AP027266.1"/>
</dbReference>
<gene>
    <name evidence="2" type="ORF">MACH21_05870</name>
</gene>
<dbReference type="InterPro" id="IPR028992">
    <property type="entry name" value="Hedgehog/Intein_dom"/>
</dbReference>
<organism evidence="2 3">
    <name type="scientific">Roseicyclus marinus</name>
    <dbReference type="NCBI Taxonomy" id="2161673"/>
    <lineage>
        <taxon>Bacteria</taxon>
        <taxon>Pseudomonadati</taxon>
        <taxon>Pseudomonadota</taxon>
        <taxon>Alphaproteobacteria</taxon>
        <taxon>Rhodobacterales</taxon>
        <taxon>Roseobacteraceae</taxon>
        <taxon>Roseicyclus</taxon>
    </lineage>
</organism>
<evidence type="ECO:0000259" key="1">
    <source>
        <dbReference type="Pfam" id="PF13403"/>
    </source>
</evidence>
<dbReference type="SUPFAM" id="SSF51294">
    <property type="entry name" value="Hedgehog/intein (Hint) domain"/>
    <property type="match status" value="1"/>
</dbReference>
<evidence type="ECO:0000313" key="2">
    <source>
        <dbReference type="EMBL" id="BDW84410.1"/>
    </source>
</evidence>
<sequence>MGFTSAEPYNYCFLSGTLIATPSGEVPVEHLKIGDLVTTADGRAVPVKWLGEQRLRNSMFTPARMAPVCIAKGALGEGLPHGDLYVSADHGLMIDGLVINAGALVNGSTIRFVPMAEMEAYFTYYHVETEAHDVILANGAAAETFIDYAGRQVFDNYAEYEALYEAERIIPEMERPRISSARQVPPQIKARLAAGVDWDAALADPEMSVTLQRGAA</sequence>